<evidence type="ECO:0000313" key="1">
    <source>
        <dbReference type="EMBL" id="NGU31171.1"/>
    </source>
</evidence>
<gene>
    <name evidence="1" type="ORF">G6Z34_13860</name>
</gene>
<name>A0AAP6WQ61_CLOPF</name>
<dbReference type="AlphaFoldDB" id="A0AAP6WQ61"/>
<reference evidence="1 2" key="1">
    <citation type="submission" date="2020-02" db="EMBL/GenBank/DDBJ databases">
        <title>Genomic Insights into the Phylogeny and Genetic Plasticity of the Human and Animal Enteric Pathogen Clostridium perfringens.</title>
        <authorList>
            <person name="Feng Y."/>
            <person name="Hu Y."/>
        </authorList>
    </citation>
    <scope>NUCLEOTIDE SEQUENCE [LARGE SCALE GENOMIC DNA]</scope>
    <source>
        <strain evidence="1 2">CP-40</strain>
    </source>
</reference>
<sequence length="108" mass="13028">MDKELIKLKDGYIKEIYTDTDYTPGCETCDYGSEYRNEFTVYLSSRKVEIKISDMYEYVLSEDYLIKLFIRNLDEIKRCSEEEFIGWLRYKIDDLADKENCDYSFEVI</sequence>
<dbReference type="RefSeq" id="WP_164801118.1">
    <property type="nucleotide sequence ID" value="NZ_JAALLZ010000006.1"/>
</dbReference>
<organism evidence="1 2">
    <name type="scientific">Clostridium perfringens</name>
    <dbReference type="NCBI Taxonomy" id="1502"/>
    <lineage>
        <taxon>Bacteria</taxon>
        <taxon>Bacillati</taxon>
        <taxon>Bacillota</taxon>
        <taxon>Clostridia</taxon>
        <taxon>Eubacteriales</taxon>
        <taxon>Clostridiaceae</taxon>
        <taxon>Clostridium</taxon>
    </lineage>
</organism>
<evidence type="ECO:0000313" key="2">
    <source>
        <dbReference type="Proteomes" id="UP000481454"/>
    </source>
</evidence>
<dbReference type="Proteomes" id="UP000481454">
    <property type="component" value="Unassembled WGS sequence"/>
</dbReference>
<proteinExistence type="predicted"/>
<comment type="caution">
    <text evidence="1">The sequence shown here is derived from an EMBL/GenBank/DDBJ whole genome shotgun (WGS) entry which is preliminary data.</text>
</comment>
<protein>
    <submittedName>
        <fullName evidence="1">Uncharacterized protein</fullName>
    </submittedName>
</protein>
<accession>A0AAP6WQ61</accession>
<dbReference type="EMBL" id="JAALLZ010000006">
    <property type="protein sequence ID" value="NGU31171.1"/>
    <property type="molecule type" value="Genomic_DNA"/>
</dbReference>